<gene>
    <name evidence="2" type="ORF">CSUI_010348</name>
</gene>
<reference evidence="2 3" key="1">
    <citation type="journal article" date="2017" name="Int. J. Parasitol.">
        <title>The genome of the protozoan parasite Cystoisospora suis and a reverse vaccinology approach to identify vaccine candidates.</title>
        <authorList>
            <person name="Palmieri N."/>
            <person name="Shrestha A."/>
            <person name="Ruttkowski B."/>
            <person name="Beck T."/>
            <person name="Vogl C."/>
            <person name="Tomley F."/>
            <person name="Blake D.P."/>
            <person name="Joachim A."/>
        </authorList>
    </citation>
    <scope>NUCLEOTIDE SEQUENCE [LARGE SCALE GENOMIC DNA]</scope>
    <source>
        <strain evidence="2 3">Wien I</strain>
    </source>
</reference>
<name>A0A2C6JYF9_9APIC</name>
<keyword evidence="3" id="KW-1185">Reference proteome</keyword>
<sequence>MPDIFWLTEEPRQQLGPRASKKQNMGEQNSEDDRSSPSPSEVRVRSLDA</sequence>
<dbReference type="RefSeq" id="XP_067917572.1">
    <property type="nucleotide sequence ID" value="XM_068070453.1"/>
</dbReference>
<accession>A0A2C6JYF9</accession>
<dbReference type="Proteomes" id="UP000221165">
    <property type="component" value="Unassembled WGS sequence"/>
</dbReference>
<dbReference type="AlphaFoldDB" id="A0A2C6JYF9"/>
<protein>
    <submittedName>
        <fullName evidence="2">Uncharacterized protein</fullName>
    </submittedName>
</protein>
<organism evidence="2 3">
    <name type="scientific">Cystoisospora suis</name>
    <dbReference type="NCBI Taxonomy" id="483139"/>
    <lineage>
        <taxon>Eukaryota</taxon>
        <taxon>Sar</taxon>
        <taxon>Alveolata</taxon>
        <taxon>Apicomplexa</taxon>
        <taxon>Conoidasida</taxon>
        <taxon>Coccidia</taxon>
        <taxon>Eucoccidiorida</taxon>
        <taxon>Eimeriorina</taxon>
        <taxon>Sarcocystidae</taxon>
        <taxon>Cystoisospora</taxon>
    </lineage>
</organism>
<evidence type="ECO:0000313" key="3">
    <source>
        <dbReference type="Proteomes" id="UP000221165"/>
    </source>
</evidence>
<comment type="caution">
    <text evidence="2">The sequence shown here is derived from an EMBL/GenBank/DDBJ whole genome shotgun (WGS) entry which is preliminary data.</text>
</comment>
<feature type="region of interest" description="Disordered" evidence="1">
    <location>
        <begin position="1"/>
        <end position="49"/>
    </location>
</feature>
<proteinExistence type="predicted"/>
<dbReference type="GeneID" id="94433664"/>
<dbReference type="EMBL" id="MIGC01007195">
    <property type="protein sequence ID" value="PHJ15840.1"/>
    <property type="molecule type" value="Genomic_DNA"/>
</dbReference>
<evidence type="ECO:0000313" key="2">
    <source>
        <dbReference type="EMBL" id="PHJ15840.1"/>
    </source>
</evidence>
<evidence type="ECO:0000256" key="1">
    <source>
        <dbReference type="SAM" id="MobiDB-lite"/>
    </source>
</evidence>
<dbReference type="VEuPathDB" id="ToxoDB:CSUI_010348"/>
<feature type="non-terminal residue" evidence="2">
    <location>
        <position position="49"/>
    </location>
</feature>